<dbReference type="EMBL" id="JAABOA010004633">
    <property type="protein sequence ID" value="KAF9577588.1"/>
    <property type="molecule type" value="Genomic_DNA"/>
</dbReference>
<accession>A0A9P6FLF9</accession>
<organism evidence="1 2">
    <name type="scientific">Lunasporangiospora selenospora</name>
    <dbReference type="NCBI Taxonomy" id="979761"/>
    <lineage>
        <taxon>Eukaryota</taxon>
        <taxon>Fungi</taxon>
        <taxon>Fungi incertae sedis</taxon>
        <taxon>Mucoromycota</taxon>
        <taxon>Mortierellomycotina</taxon>
        <taxon>Mortierellomycetes</taxon>
        <taxon>Mortierellales</taxon>
        <taxon>Mortierellaceae</taxon>
        <taxon>Lunasporangiospora</taxon>
    </lineage>
</organism>
<evidence type="ECO:0000313" key="2">
    <source>
        <dbReference type="Proteomes" id="UP000780801"/>
    </source>
</evidence>
<dbReference type="OrthoDB" id="2153609at2759"/>
<dbReference type="InterPro" id="IPR032675">
    <property type="entry name" value="LRR_dom_sf"/>
</dbReference>
<dbReference type="Gene3D" id="3.80.10.10">
    <property type="entry name" value="Ribonuclease Inhibitor"/>
    <property type="match status" value="1"/>
</dbReference>
<name>A0A9P6FLF9_9FUNG</name>
<reference evidence="1" key="1">
    <citation type="journal article" date="2020" name="Fungal Divers.">
        <title>Resolving the Mortierellaceae phylogeny through synthesis of multi-gene phylogenetics and phylogenomics.</title>
        <authorList>
            <person name="Vandepol N."/>
            <person name="Liber J."/>
            <person name="Desiro A."/>
            <person name="Na H."/>
            <person name="Kennedy M."/>
            <person name="Barry K."/>
            <person name="Grigoriev I.V."/>
            <person name="Miller A.N."/>
            <person name="O'Donnell K."/>
            <person name="Stajich J.E."/>
            <person name="Bonito G."/>
        </authorList>
    </citation>
    <scope>NUCLEOTIDE SEQUENCE</scope>
    <source>
        <strain evidence="1">KOD1015</strain>
    </source>
</reference>
<dbReference type="SUPFAM" id="SSF52047">
    <property type="entry name" value="RNI-like"/>
    <property type="match status" value="1"/>
</dbReference>
<dbReference type="Proteomes" id="UP000780801">
    <property type="component" value="Unassembled WGS sequence"/>
</dbReference>
<sequence>MIHKNSFCDWDLIMDVVRGLPRLNKLSVHWKNTSSIPGGSWRSAIQPQVEPDLTNLSLENTSIPNELQNHSLKRLEISYTQFVNETLLDVIYKTCPNIRYFQLASAKSRSPTTINNAIHRLLQSCRDLKSLQYFGSTSEYYGSTTTNLNSRIFQDSSRTWILLSELTLSLVNLEDPAEIELLGGNAPFSLSKLDIRGIGNTQQLNAVLKSFSTLTHLSVAGKFDGHAWTHLWHNDEARFYWTCQISAFASGQTLQHLDISELLIESHVLHERLFDKIQELPQLTCLLIDYDHLVKADLELTWPYRCDEEEMKHGAALPKWYQQNSESHSRLGARFPYPFWTQSQLVSAFEKKSREAHLQLRLQQLRQGNYFDFDFDYTFDIDGMREDELAENTRQHRHDYNYELSVQPLDGDAIGTNVSSSTSLSAEAQAERTNFFERTFRMFSQLQTLHVHEQSPTNCRDSILGNRFLSLHMVHAIAGMAPKLQRVSYHQSLKLDISRARKAYPHMDFYPVCN</sequence>
<dbReference type="AlphaFoldDB" id="A0A9P6FLF9"/>
<gene>
    <name evidence="1" type="ORF">BGW38_007109</name>
</gene>
<proteinExistence type="predicted"/>
<keyword evidence="2" id="KW-1185">Reference proteome</keyword>
<protein>
    <recommendedName>
        <fullName evidence="3">F-box domain-containing protein</fullName>
    </recommendedName>
</protein>
<evidence type="ECO:0008006" key="3">
    <source>
        <dbReference type="Google" id="ProtNLM"/>
    </source>
</evidence>
<evidence type="ECO:0000313" key="1">
    <source>
        <dbReference type="EMBL" id="KAF9577588.1"/>
    </source>
</evidence>
<comment type="caution">
    <text evidence="1">The sequence shown here is derived from an EMBL/GenBank/DDBJ whole genome shotgun (WGS) entry which is preliminary data.</text>
</comment>